<organism evidence="2 3">
    <name type="scientific">Gossypium stocksii</name>
    <dbReference type="NCBI Taxonomy" id="47602"/>
    <lineage>
        <taxon>Eukaryota</taxon>
        <taxon>Viridiplantae</taxon>
        <taxon>Streptophyta</taxon>
        <taxon>Embryophyta</taxon>
        <taxon>Tracheophyta</taxon>
        <taxon>Spermatophyta</taxon>
        <taxon>Magnoliopsida</taxon>
        <taxon>eudicotyledons</taxon>
        <taxon>Gunneridae</taxon>
        <taxon>Pentapetalae</taxon>
        <taxon>rosids</taxon>
        <taxon>malvids</taxon>
        <taxon>Malvales</taxon>
        <taxon>Malvaceae</taxon>
        <taxon>Malvoideae</taxon>
        <taxon>Gossypium</taxon>
    </lineage>
</organism>
<gene>
    <name evidence="2" type="ORF">J1N35_006295</name>
</gene>
<comment type="caution">
    <text evidence="2">The sequence shown here is derived from an EMBL/GenBank/DDBJ whole genome shotgun (WGS) entry which is preliminary data.</text>
</comment>
<dbReference type="Pfam" id="PF14111">
    <property type="entry name" value="DUF4283"/>
    <property type="match status" value="1"/>
</dbReference>
<dbReference type="PANTHER" id="PTHR31286:SF99">
    <property type="entry name" value="DUF4283 DOMAIN-CONTAINING PROTEIN"/>
    <property type="match status" value="1"/>
</dbReference>
<reference evidence="2 3" key="1">
    <citation type="journal article" date="2021" name="Plant Biotechnol. J.">
        <title>Multi-omics assisted identification of the key and species-specific regulatory components of drought-tolerant mechanisms in Gossypium stocksii.</title>
        <authorList>
            <person name="Yu D."/>
            <person name="Ke L."/>
            <person name="Zhang D."/>
            <person name="Wu Y."/>
            <person name="Sun Y."/>
            <person name="Mei J."/>
            <person name="Sun J."/>
            <person name="Sun Y."/>
        </authorList>
    </citation>
    <scope>NUCLEOTIDE SEQUENCE [LARGE SCALE GENOMIC DNA]</scope>
    <source>
        <strain evidence="3">cv. E1</strain>
        <tissue evidence="2">Leaf</tissue>
    </source>
</reference>
<evidence type="ECO:0000313" key="2">
    <source>
        <dbReference type="EMBL" id="KAH1123135.1"/>
    </source>
</evidence>
<dbReference type="OrthoDB" id="1001881at2759"/>
<dbReference type="Proteomes" id="UP000828251">
    <property type="component" value="Unassembled WGS sequence"/>
</dbReference>
<keyword evidence="3" id="KW-1185">Reference proteome</keyword>
<proteinExistence type="predicted"/>
<protein>
    <recommendedName>
        <fullName evidence="1">DUF4283 domain-containing protein</fullName>
    </recommendedName>
</protein>
<feature type="domain" description="DUF4283" evidence="1">
    <location>
        <begin position="44"/>
        <end position="96"/>
    </location>
</feature>
<dbReference type="AlphaFoldDB" id="A0A9D3WHE6"/>
<dbReference type="InterPro" id="IPR025558">
    <property type="entry name" value="DUF4283"/>
</dbReference>
<dbReference type="EMBL" id="JAIQCV010000002">
    <property type="protein sequence ID" value="KAH1123135.1"/>
    <property type="molecule type" value="Genomic_DNA"/>
</dbReference>
<sequence>MSEMLHVMNFVIGVNLVGSNAGIGYATKKKVEDFELQEGDVTTEMKIAFNTLLNKVTMLWNSKHPFQLMDLENDYYLVHFNDEEDHNNVLTNGPWVRLLRLLEGYYSKFILKVIGQAIGSVLKIDENTYSAKRG</sequence>
<accession>A0A9D3WHE6</accession>
<evidence type="ECO:0000259" key="1">
    <source>
        <dbReference type="Pfam" id="PF14111"/>
    </source>
</evidence>
<name>A0A9D3WHE6_9ROSI</name>
<dbReference type="PANTHER" id="PTHR31286">
    <property type="entry name" value="GLYCINE-RICH CELL WALL STRUCTURAL PROTEIN 1.8-LIKE"/>
    <property type="match status" value="1"/>
</dbReference>
<dbReference type="InterPro" id="IPR040256">
    <property type="entry name" value="At4g02000-like"/>
</dbReference>
<evidence type="ECO:0000313" key="3">
    <source>
        <dbReference type="Proteomes" id="UP000828251"/>
    </source>
</evidence>